<evidence type="ECO:0000313" key="1">
    <source>
        <dbReference type="EMBL" id="CAR99345.1"/>
    </source>
</evidence>
<accession>B6IHG5</accession>
<name>B6IHG5_CAEBR</name>
<keyword evidence="2" id="KW-1185">Reference proteome</keyword>
<dbReference type="HOGENOM" id="CLU_3208099_0_0_1"/>
<organism evidence="1 2">
    <name type="scientific">Caenorhabditis briggsae</name>
    <dbReference type="NCBI Taxonomy" id="6238"/>
    <lineage>
        <taxon>Eukaryota</taxon>
        <taxon>Metazoa</taxon>
        <taxon>Ecdysozoa</taxon>
        <taxon>Nematoda</taxon>
        <taxon>Chromadorea</taxon>
        <taxon>Rhabditida</taxon>
        <taxon>Rhabditina</taxon>
        <taxon>Rhabditomorpha</taxon>
        <taxon>Rhabditoidea</taxon>
        <taxon>Rhabditidae</taxon>
        <taxon>Peloderinae</taxon>
        <taxon>Caenorhabditis</taxon>
    </lineage>
</organism>
<dbReference type="KEGG" id="cbr:CBG_27089"/>
<reference evidence="1 2" key="2">
    <citation type="journal article" date="2011" name="PLoS Genet.">
        <title>Caenorhabditis briggsae recombinant inbred line genotypes reveal inter-strain incompatibility and the evolution of recombination.</title>
        <authorList>
            <person name="Ross J.A."/>
            <person name="Koboldt D.C."/>
            <person name="Staisch J.E."/>
            <person name="Chamberlin H.M."/>
            <person name="Gupta B.P."/>
            <person name="Miller R.D."/>
            <person name="Baird S.E."/>
            <person name="Haag E.S."/>
        </authorList>
    </citation>
    <scope>NUCLEOTIDE SEQUENCE [LARGE SCALE GENOMIC DNA]</scope>
    <source>
        <strain evidence="1 2">AF16</strain>
    </source>
</reference>
<dbReference type="GeneID" id="68918549"/>
<reference evidence="1 2" key="1">
    <citation type="journal article" date="2003" name="PLoS Biol.">
        <title>The genome sequence of Caenorhabditis briggsae: a platform for comparative genomics.</title>
        <authorList>
            <person name="Stein L.D."/>
            <person name="Bao Z."/>
            <person name="Blasiar D."/>
            <person name="Blumenthal T."/>
            <person name="Brent M.R."/>
            <person name="Chen N."/>
            <person name="Chinwalla A."/>
            <person name="Clarke L."/>
            <person name="Clee C."/>
            <person name="Coghlan A."/>
            <person name="Coulson A."/>
            <person name="D'Eustachio P."/>
            <person name="Fitch D.H."/>
            <person name="Fulton L.A."/>
            <person name="Fulton R.E."/>
            <person name="Griffiths-Jones S."/>
            <person name="Harris T.W."/>
            <person name="Hillier L.W."/>
            <person name="Kamath R."/>
            <person name="Kuwabara P.E."/>
            <person name="Mardis E.R."/>
            <person name="Marra M.A."/>
            <person name="Miner T.L."/>
            <person name="Minx P."/>
            <person name="Mullikin J.C."/>
            <person name="Plumb R.W."/>
            <person name="Rogers J."/>
            <person name="Schein J.E."/>
            <person name="Sohrmann M."/>
            <person name="Spieth J."/>
            <person name="Stajich J.E."/>
            <person name="Wei C."/>
            <person name="Willey D."/>
            <person name="Wilson R.K."/>
            <person name="Durbin R."/>
            <person name="Waterston R.H."/>
        </authorList>
    </citation>
    <scope>NUCLEOTIDE SEQUENCE [LARGE SCALE GENOMIC DNA]</scope>
    <source>
        <strain evidence="1 2">AF16</strain>
    </source>
</reference>
<proteinExistence type="predicted"/>
<gene>
    <name evidence="1" type="ORF">CBG27089</name>
    <name evidence="1" type="ORF">CBG_27089</name>
</gene>
<dbReference type="EMBL" id="HE600933">
    <property type="protein sequence ID" value="CAR99345.1"/>
    <property type="molecule type" value="Genomic_DNA"/>
</dbReference>
<protein>
    <submittedName>
        <fullName evidence="1">Protein CBG27089</fullName>
    </submittedName>
</protein>
<sequence>MKGSELVEYLEDPEILLPSIQVEKLIQNTKTLAFESGQGGKIVNE</sequence>
<dbReference type="AlphaFoldDB" id="B6IHG5"/>
<evidence type="ECO:0000313" key="2">
    <source>
        <dbReference type="Proteomes" id="UP000008549"/>
    </source>
</evidence>
<dbReference type="RefSeq" id="XP_045098908.1">
    <property type="nucleotide sequence ID" value="XM_045235356.1"/>
</dbReference>
<dbReference type="Proteomes" id="UP000008549">
    <property type="component" value="Unassembled WGS sequence"/>
</dbReference>
<dbReference type="InParanoid" id="B6IHG5"/>
<dbReference type="CTD" id="68918549"/>